<dbReference type="InterPro" id="IPR050230">
    <property type="entry name" value="CALM/Myosin/TropC-like"/>
</dbReference>
<dbReference type="InterPro" id="IPR011992">
    <property type="entry name" value="EF-hand-dom_pair"/>
</dbReference>
<evidence type="ECO:0000313" key="5">
    <source>
        <dbReference type="EMBL" id="KAK3578509.1"/>
    </source>
</evidence>
<dbReference type="EMBL" id="JAEAOA010000527">
    <property type="protein sequence ID" value="KAK3578509.1"/>
    <property type="molecule type" value="Genomic_DNA"/>
</dbReference>
<dbReference type="PANTHER" id="PTHR23048:SF0">
    <property type="entry name" value="CALMODULIN LIKE 3"/>
    <property type="match status" value="1"/>
</dbReference>
<reference evidence="5" key="1">
    <citation type="journal article" date="2021" name="Genome Biol. Evol.">
        <title>A High-Quality Reference Genome for a Parasitic Bivalve with Doubly Uniparental Inheritance (Bivalvia: Unionida).</title>
        <authorList>
            <person name="Smith C.H."/>
        </authorList>
    </citation>
    <scope>NUCLEOTIDE SEQUENCE</scope>
    <source>
        <strain evidence="5">CHS0354</strain>
    </source>
</reference>
<dbReference type="PROSITE" id="PS00018">
    <property type="entry name" value="EF_HAND_1"/>
    <property type="match status" value="1"/>
</dbReference>
<keyword evidence="2" id="KW-0106">Calcium</keyword>
<dbReference type="CDD" id="cd00051">
    <property type="entry name" value="EFh"/>
    <property type="match status" value="1"/>
</dbReference>
<reference evidence="5" key="2">
    <citation type="journal article" date="2021" name="Genome Biol. Evol.">
        <title>Developing a high-quality reference genome for a parasitic bivalve with doubly uniparental inheritance (Bivalvia: Unionida).</title>
        <authorList>
            <person name="Smith C.H."/>
        </authorList>
    </citation>
    <scope>NUCLEOTIDE SEQUENCE</scope>
    <source>
        <strain evidence="5">CHS0354</strain>
        <tissue evidence="5">Mantle</tissue>
    </source>
</reference>
<accession>A0AAE0RS00</accession>
<comment type="caution">
    <text evidence="5">The sequence shown here is derived from an EMBL/GenBank/DDBJ whole genome shotgun (WGS) entry which is preliminary data.</text>
</comment>
<gene>
    <name evidence="5" type="ORF">CHS0354_007761</name>
</gene>
<dbReference type="GO" id="GO:0005509">
    <property type="term" value="F:calcium ion binding"/>
    <property type="evidence" value="ECO:0007669"/>
    <property type="project" value="InterPro"/>
</dbReference>
<proteinExistence type="predicted"/>
<sequence>MSRIVTRSGSITFPAFLNLMARTIKIDETEKEILSAFKVFDKDEDGYIDVTDFRNMMLSRGDEMNQEEVDEMIRDIDPEGTGKINGEVGNHRSSENAIRMENKPLEGKIIKYFPTELKVTAKGRLLMAYRRPGIQVKDLANFSEEESPRPTEVLQRYVATRANPEMIEGLQMEDGAYFTYSPKMTSLCTKTEKGQMFEIKGKEVKIYSSPPFSKLFRQKNVELHESVLSIEIQNTELLEKMEKTLA</sequence>
<dbReference type="FunFam" id="1.10.238.10:FF:000001">
    <property type="entry name" value="Calmodulin 1"/>
    <property type="match status" value="1"/>
</dbReference>
<dbReference type="AlphaFoldDB" id="A0AAE0RS00"/>
<protein>
    <recommendedName>
        <fullName evidence="4">EF-hand domain-containing protein</fullName>
    </recommendedName>
</protein>
<dbReference type="GO" id="GO:0016460">
    <property type="term" value="C:myosin II complex"/>
    <property type="evidence" value="ECO:0007669"/>
    <property type="project" value="TreeGrafter"/>
</dbReference>
<evidence type="ECO:0000256" key="2">
    <source>
        <dbReference type="ARBA" id="ARBA00022837"/>
    </source>
</evidence>
<keyword evidence="1" id="KW-0677">Repeat</keyword>
<name>A0AAE0RS00_9BIVA</name>
<dbReference type="InterPro" id="IPR018247">
    <property type="entry name" value="EF_Hand_1_Ca_BS"/>
</dbReference>
<feature type="domain" description="EF-hand" evidence="4">
    <location>
        <begin position="28"/>
        <end position="63"/>
    </location>
</feature>
<keyword evidence="6" id="KW-1185">Reference proteome</keyword>
<dbReference type="Pfam" id="PF13499">
    <property type="entry name" value="EF-hand_7"/>
    <property type="match status" value="1"/>
</dbReference>
<reference evidence="5" key="3">
    <citation type="submission" date="2023-05" db="EMBL/GenBank/DDBJ databases">
        <authorList>
            <person name="Smith C.H."/>
        </authorList>
    </citation>
    <scope>NUCLEOTIDE SEQUENCE</scope>
    <source>
        <strain evidence="5">CHS0354</strain>
        <tissue evidence="5">Mantle</tissue>
    </source>
</reference>
<keyword evidence="3" id="KW-0514">Muscle protein</keyword>
<dbReference type="PANTHER" id="PTHR23048">
    <property type="entry name" value="MYOSIN LIGHT CHAIN 1, 3"/>
    <property type="match status" value="1"/>
</dbReference>
<dbReference type="SMART" id="SM00054">
    <property type="entry name" value="EFh"/>
    <property type="match status" value="2"/>
</dbReference>
<evidence type="ECO:0000259" key="4">
    <source>
        <dbReference type="PROSITE" id="PS50222"/>
    </source>
</evidence>
<evidence type="ECO:0000256" key="1">
    <source>
        <dbReference type="ARBA" id="ARBA00022737"/>
    </source>
</evidence>
<dbReference type="PROSITE" id="PS50222">
    <property type="entry name" value="EF_HAND_2"/>
    <property type="match status" value="1"/>
</dbReference>
<dbReference type="Gene3D" id="1.10.238.10">
    <property type="entry name" value="EF-hand"/>
    <property type="match status" value="1"/>
</dbReference>
<organism evidence="5 6">
    <name type="scientific">Potamilus streckersoni</name>
    <dbReference type="NCBI Taxonomy" id="2493646"/>
    <lineage>
        <taxon>Eukaryota</taxon>
        <taxon>Metazoa</taxon>
        <taxon>Spiralia</taxon>
        <taxon>Lophotrochozoa</taxon>
        <taxon>Mollusca</taxon>
        <taxon>Bivalvia</taxon>
        <taxon>Autobranchia</taxon>
        <taxon>Heteroconchia</taxon>
        <taxon>Palaeoheterodonta</taxon>
        <taxon>Unionida</taxon>
        <taxon>Unionoidea</taxon>
        <taxon>Unionidae</taxon>
        <taxon>Ambleminae</taxon>
        <taxon>Lampsilini</taxon>
        <taxon>Potamilus</taxon>
    </lineage>
</organism>
<evidence type="ECO:0000256" key="3">
    <source>
        <dbReference type="ARBA" id="ARBA00023179"/>
    </source>
</evidence>
<evidence type="ECO:0000313" key="6">
    <source>
        <dbReference type="Proteomes" id="UP001195483"/>
    </source>
</evidence>
<dbReference type="InterPro" id="IPR002048">
    <property type="entry name" value="EF_hand_dom"/>
</dbReference>
<dbReference type="SUPFAM" id="SSF47473">
    <property type="entry name" value="EF-hand"/>
    <property type="match status" value="1"/>
</dbReference>
<dbReference type="Proteomes" id="UP001195483">
    <property type="component" value="Unassembled WGS sequence"/>
</dbReference>